<evidence type="ECO:0000313" key="2">
    <source>
        <dbReference type="EMBL" id="QNP90106.1"/>
    </source>
</evidence>
<evidence type="ECO:0000313" key="3">
    <source>
        <dbReference type="Proteomes" id="UP000516235"/>
    </source>
</evidence>
<organism evidence="2 3">
    <name type="scientific">Corynebacterium lujinxingii</name>
    <dbReference type="NCBI Taxonomy" id="2763010"/>
    <lineage>
        <taxon>Bacteria</taxon>
        <taxon>Bacillati</taxon>
        <taxon>Actinomycetota</taxon>
        <taxon>Actinomycetes</taxon>
        <taxon>Mycobacteriales</taxon>
        <taxon>Corynebacteriaceae</taxon>
        <taxon>Corynebacterium</taxon>
    </lineage>
</organism>
<protein>
    <recommendedName>
        <fullName evidence="5">DUF559 domain-containing protein</fullName>
    </recommendedName>
</protein>
<dbReference type="KEGG" id="cluj:IAU68_10730"/>
<dbReference type="Proteomes" id="UP000642876">
    <property type="component" value="Unassembled WGS sequence"/>
</dbReference>
<dbReference type="EMBL" id="JACMYE010000002">
    <property type="protein sequence ID" value="MBC3178185.1"/>
    <property type="molecule type" value="Genomic_DNA"/>
</dbReference>
<dbReference type="Proteomes" id="UP000516235">
    <property type="component" value="Chromosome"/>
</dbReference>
<reference evidence="3 4" key="1">
    <citation type="submission" date="2020-08" db="EMBL/GenBank/DDBJ databases">
        <title>novel species in genus Corynebacterium.</title>
        <authorList>
            <person name="Zhang G."/>
        </authorList>
    </citation>
    <scope>NUCLEOTIDE SEQUENCE [LARGE SCALE GENOMIC DNA]</scope>
    <source>
        <strain evidence="3 4">zg-917</strain>
        <strain evidence="2">Zg-917</strain>
    </source>
</reference>
<evidence type="ECO:0000313" key="1">
    <source>
        <dbReference type="EMBL" id="MBC3178185.1"/>
    </source>
</evidence>
<sequence length="293" mass="32537">MGDLQKKRAAELELIQDVASKCKTAVITGPAAARWLGLSTYTWVTKVDLALPGNSRTWGNKDPKRAYHGGLLRDAEHIVHNGIRTATGIRAMFDSFRYHGRMEALVQIESARFKHSHLTTDYLLEKANTLTQARGIKAFRALIEYSADTSASPLETIVRDTILRAIADGRLHGVHTLEFQVGFRIRERDGRPTVAWADILINGFLIVEADGVEKTGGVMGDAASMLRDERERETKLQNQGAVVRRVGWGNAKTPEFIAELQTAIDNSPGVKALPNRLDITYRDWLAELELHAA</sequence>
<proteinExistence type="predicted"/>
<dbReference type="AlphaFoldDB" id="A0A7H0JYJ0"/>
<dbReference type="EMBL" id="CP061032">
    <property type="protein sequence ID" value="QNP90106.1"/>
    <property type="molecule type" value="Genomic_DNA"/>
</dbReference>
<evidence type="ECO:0008006" key="5">
    <source>
        <dbReference type="Google" id="ProtNLM"/>
    </source>
</evidence>
<keyword evidence="4" id="KW-1185">Reference proteome</keyword>
<accession>A0A7H0JYJ0</accession>
<gene>
    <name evidence="1" type="ORF">H7348_02465</name>
    <name evidence="2" type="ORF">IAU68_10730</name>
</gene>
<name>A0A7H0JYJ0_9CORY</name>
<dbReference type="RefSeq" id="WP_171193871.1">
    <property type="nucleotide sequence ID" value="NZ_CP061032.1"/>
</dbReference>
<evidence type="ECO:0000313" key="4">
    <source>
        <dbReference type="Proteomes" id="UP000642876"/>
    </source>
</evidence>